<keyword evidence="2 4" id="KW-0238">DNA-binding</keyword>
<dbReference type="Pfam" id="PF00440">
    <property type="entry name" value="TetR_N"/>
    <property type="match status" value="1"/>
</dbReference>
<evidence type="ECO:0000256" key="3">
    <source>
        <dbReference type="ARBA" id="ARBA00023163"/>
    </source>
</evidence>
<dbReference type="Pfam" id="PF17937">
    <property type="entry name" value="TetR_C_28"/>
    <property type="match status" value="1"/>
</dbReference>
<protein>
    <submittedName>
        <fullName evidence="6">TetR/AcrR family transcriptional regulator</fullName>
    </submittedName>
</protein>
<evidence type="ECO:0000256" key="4">
    <source>
        <dbReference type="PROSITE-ProRule" id="PRU00335"/>
    </source>
</evidence>
<dbReference type="RefSeq" id="WP_219527108.1">
    <property type="nucleotide sequence ID" value="NZ_JAHKRM010000001.1"/>
</dbReference>
<keyword evidence="7" id="KW-1185">Reference proteome</keyword>
<dbReference type="InterPro" id="IPR041479">
    <property type="entry name" value="TetR_CgmR_C"/>
</dbReference>
<feature type="DNA-binding region" description="H-T-H motif" evidence="4">
    <location>
        <begin position="26"/>
        <end position="45"/>
    </location>
</feature>
<organism evidence="6 7">
    <name type="scientific">Nonomuraea guangzhouensis</name>
    <dbReference type="NCBI Taxonomy" id="1291555"/>
    <lineage>
        <taxon>Bacteria</taxon>
        <taxon>Bacillati</taxon>
        <taxon>Actinomycetota</taxon>
        <taxon>Actinomycetes</taxon>
        <taxon>Streptosporangiales</taxon>
        <taxon>Streptosporangiaceae</taxon>
        <taxon>Nonomuraea</taxon>
    </lineage>
</organism>
<keyword evidence="3" id="KW-0804">Transcription</keyword>
<evidence type="ECO:0000256" key="2">
    <source>
        <dbReference type="ARBA" id="ARBA00023125"/>
    </source>
</evidence>
<keyword evidence="1" id="KW-0805">Transcription regulation</keyword>
<dbReference type="InterPro" id="IPR050109">
    <property type="entry name" value="HTH-type_TetR-like_transc_reg"/>
</dbReference>
<dbReference type="InterPro" id="IPR001647">
    <property type="entry name" value="HTH_TetR"/>
</dbReference>
<dbReference type="PROSITE" id="PS50977">
    <property type="entry name" value="HTH_TETR_2"/>
    <property type="match status" value="1"/>
</dbReference>
<gene>
    <name evidence="6" type="ORF">ACFSJ0_26735</name>
</gene>
<dbReference type="EMBL" id="JBHUCM010000019">
    <property type="protein sequence ID" value="MFD1540680.1"/>
    <property type="molecule type" value="Genomic_DNA"/>
</dbReference>
<evidence type="ECO:0000313" key="7">
    <source>
        <dbReference type="Proteomes" id="UP001597097"/>
    </source>
</evidence>
<evidence type="ECO:0000259" key="5">
    <source>
        <dbReference type="PROSITE" id="PS50977"/>
    </source>
</evidence>
<proteinExistence type="predicted"/>
<name>A0ABW4GCY3_9ACTN</name>
<comment type="caution">
    <text evidence="6">The sequence shown here is derived from an EMBL/GenBank/DDBJ whole genome shotgun (WGS) entry which is preliminary data.</text>
</comment>
<sequence length="181" mass="20096">MARDGKQRIIDGALELLRAQGGGSITLDGAAKQVGLTKPGLMYHFPTKETLMLAVVDHVAARWEQMLLDRLDKPLATASATERIRAYAQVSLTERHDQAEFAIYFDAMYRDALTDAWVRRLQPWLTLPDDLSPATRARLTVVRLAADGYWIAAATGVFAPAEPDRVLLATFIDNLLEDETD</sequence>
<dbReference type="PANTHER" id="PTHR30055">
    <property type="entry name" value="HTH-TYPE TRANSCRIPTIONAL REGULATOR RUTR"/>
    <property type="match status" value="1"/>
</dbReference>
<evidence type="ECO:0000256" key="1">
    <source>
        <dbReference type="ARBA" id="ARBA00023015"/>
    </source>
</evidence>
<dbReference type="Proteomes" id="UP001597097">
    <property type="component" value="Unassembled WGS sequence"/>
</dbReference>
<evidence type="ECO:0000313" key="6">
    <source>
        <dbReference type="EMBL" id="MFD1540680.1"/>
    </source>
</evidence>
<dbReference type="PANTHER" id="PTHR30055:SF234">
    <property type="entry name" value="HTH-TYPE TRANSCRIPTIONAL REGULATOR BETI"/>
    <property type="match status" value="1"/>
</dbReference>
<feature type="domain" description="HTH tetR-type" evidence="5">
    <location>
        <begin position="3"/>
        <end position="63"/>
    </location>
</feature>
<accession>A0ABW4GCY3</accession>
<reference evidence="7" key="1">
    <citation type="journal article" date="2019" name="Int. J. Syst. Evol. Microbiol.">
        <title>The Global Catalogue of Microorganisms (GCM) 10K type strain sequencing project: providing services to taxonomists for standard genome sequencing and annotation.</title>
        <authorList>
            <consortium name="The Broad Institute Genomics Platform"/>
            <consortium name="The Broad Institute Genome Sequencing Center for Infectious Disease"/>
            <person name="Wu L."/>
            <person name="Ma J."/>
        </authorList>
    </citation>
    <scope>NUCLEOTIDE SEQUENCE [LARGE SCALE GENOMIC DNA]</scope>
    <source>
        <strain evidence="7">CGMCC 1.15399</strain>
    </source>
</reference>